<keyword evidence="2" id="KW-1185">Reference proteome</keyword>
<protein>
    <submittedName>
        <fullName evidence="1">PDZ domain-containing protein</fullName>
    </submittedName>
</protein>
<reference evidence="1" key="1">
    <citation type="submission" date="2019-03" db="EMBL/GenBank/DDBJ databases">
        <title>Candidatus Syntrophosphaera thermopropionivorans: a novel player in syntrophic propionate oxidation during anaerobic digestion.</title>
        <authorList>
            <person name="Dyksma S."/>
        </authorList>
    </citation>
    <scope>NUCLEOTIDE SEQUENCE</scope>
    <source>
        <strain evidence="1">W5</strain>
    </source>
</reference>
<dbReference type="Proteomes" id="UP000294588">
    <property type="component" value="Unassembled WGS sequence"/>
</dbReference>
<name>A0AC61QKF8_9BACT</name>
<proteinExistence type="predicted"/>
<evidence type="ECO:0000313" key="2">
    <source>
        <dbReference type="Proteomes" id="UP000294588"/>
    </source>
</evidence>
<sequence>MDIMKEVKIMKIRLVSLVIISVLFSVLTAENPQNINLEMKMIGLSDVPSEEEVYFGVYIQDLDYPTAQALGYNELYGILITKVEKGSPAWNIGIRKNDILMEINGYPIFNVKEFESIKKLLHPGDVIWLHIWRDGNIFDITMKVQGRTKEKSDAKKQPKSKESYPVGWGGGSWIPYWVVFPVDDVNELIAHIGEPTGDKTFANNAISEDGVFMSGGGGKINIGKGFFLGGVGASYSFSDSDASTHSKIKYNLSFGGITLDKRYAFNRKLIGSLGIMLGSGGHQVEYSALANTDFNWPEISSSGSFNVKVSREYFMIQPRAEMLIRLLPWLAIQTEVGYMYGIPTHSGWKMQATTGDIYSIDNSPDTPFHSLTISVGPWFGF</sequence>
<gene>
    <name evidence="1" type="ORF">E0946_01770</name>
</gene>
<comment type="caution">
    <text evidence="1">The sequence shown here is derived from an EMBL/GenBank/DDBJ whole genome shotgun (WGS) entry which is preliminary data.</text>
</comment>
<accession>A0AC61QKF8</accession>
<dbReference type="EMBL" id="SMOG01000002">
    <property type="protein sequence ID" value="TDF74179.1"/>
    <property type="molecule type" value="Genomic_DNA"/>
</dbReference>
<organism evidence="1 2">
    <name type="scientific">Candidatus Syntrophosphaera thermopropionivorans</name>
    <dbReference type="NCBI Taxonomy" id="2593015"/>
    <lineage>
        <taxon>Bacteria</taxon>
        <taxon>Pseudomonadati</taxon>
        <taxon>Candidatus Cloacimonadota</taxon>
        <taxon>Candidatus Cloacimonadia</taxon>
        <taxon>Candidatus Cloacimonadales</taxon>
        <taxon>Candidatus Cloacimonadaceae</taxon>
        <taxon>Candidatus Syntrophosphaera</taxon>
    </lineage>
</organism>
<evidence type="ECO:0000313" key="1">
    <source>
        <dbReference type="EMBL" id="TDF74179.1"/>
    </source>
</evidence>